<feature type="transmembrane region" description="Helical" evidence="2">
    <location>
        <begin position="169"/>
        <end position="190"/>
    </location>
</feature>
<evidence type="ECO:0008006" key="6">
    <source>
        <dbReference type="Google" id="ProtNLM"/>
    </source>
</evidence>
<keyword evidence="3" id="KW-0732">Signal</keyword>
<dbReference type="EMBL" id="NAJP01000020">
    <property type="protein sequence ID" value="TKA43164.1"/>
    <property type="molecule type" value="Genomic_DNA"/>
</dbReference>
<keyword evidence="2" id="KW-0472">Membrane</keyword>
<dbReference type="AlphaFoldDB" id="A0A4U0V3I7"/>
<evidence type="ECO:0000256" key="3">
    <source>
        <dbReference type="SAM" id="SignalP"/>
    </source>
</evidence>
<accession>A0A4U0V3I7</accession>
<protein>
    <recommendedName>
        <fullName evidence="6">Integral membrane protein</fullName>
    </recommendedName>
</protein>
<gene>
    <name evidence="4" type="ORF">B0A54_06113</name>
</gene>
<proteinExistence type="predicted"/>
<feature type="region of interest" description="Disordered" evidence="1">
    <location>
        <begin position="303"/>
        <end position="343"/>
    </location>
</feature>
<evidence type="ECO:0000313" key="5">
    <source>
        <dbReference type="Proteomes" id="UP000310066"/>
    </source>
</evidence>
<keyword evidence="2" id="KW-1133">Transmembrane helix</keyword>
<comment type="caution">
    <text evidence="4">The sequence shown here is derived from an EMBL/GenBank/DDBJ whole genome shotgun (WGS) entry which is preliminary data.</text>
</comment>
<reference evidence="4 5" key="1">
    <citation type="submission" date="2017-03" db="EMBL/GenBank/DDBJ databases">
        <title>Genomes of endolithic fungi from Antarctica.</title>
        <authorList>
            <person name="Coleine C."/>
            <person name="Masonjones S."/>
            <person name="Stajich J.E."/>
        </authorList>
    </citation>
    <scope>NUCLEOTIDE SEQUENCE [LARGE SCALE GENOMIC DNA]</scope>
    <source>
        <strain evidence="4 5">CCFEE 5311</strain>
    </source>
</reference>
<evidence type="ECO:0000256" key="1">
    <source>
        <dbReference type="SAM" id="MobiDB-lite"/>
    </source>
</evidence>
<feature type="chain" id="PRO_5020623900" description="Integral membrane protein" evidence="3">
    <location>
        <begin position="22"/>
        <end position="343"/>
    </location>
</feature>
<feature type="signal peptide" evidence="3">
    <location>
        <begin position="1"/>
        <end position="21"/>
    </location>
</feature>
<dbReference type="Proteomes" id="UP000310066">
    <property type="component" value="Unassembled WGS sequence"/>
</dbReference>
<dbReference type="OrthoDB" id="5426355at2759"/>
<evidence type="ECO:0000256" key="2">
    <source>
        <dbReference type="SAM" id="Phobius"/>
    </source>
</evidence>
<keyword evidence="2" id="KW-0812">Transmembrane</keyword>
<name>A0A4U0V3I7_9PEZI</name>
<evidence type="ECO:0000313" key="4">
    <source>
        <dbReference type="EMBL" id="TKA43164.1"/>
    </source>
</evidence>
<sequence length="343" mass="35253">MSLHTAARLLALTLLTTTTTAQLLTNGNTQLPSCASACPLLAQAAQACGGTTAATQAIWSCFCQSGYLTSLYNSPAGICDAVCTSASDNQKVMTWFTSNCGRDDGAAEHAAAGSGGGGTTVVVVTSTSTSAIATGTGAVLPSTTASGGTVEPDVHTSSGRTWWDLHWKWVLMLLVLFAALVLLALLATCLKRRHNRRADQVREGFNAGITTRSTGTAPMSVVPASANTTIADMSALGPSGSGRNSPARTREAFMPYGYAYTRSESRLAAAAAAAADAHGAVGPGWRSPLARGGTPVGELEKEVGFQGSEGAPRGKKTRRVLVRERSVRGDGDGDGVESPEGRM</sequence>
<organism evidence="4 5">
    <name type="scientific">Friedmanniomyces endolithicus</name>
    <dbReference type="NCBI Taxonomy" id="329885"/>
    <lineage>
        <taxon>Eukaryota</taxon>
        <taxon>Fungi</taxon>
        <taxon>Dikarya</taxon>
        <taxon>Ascomycota</taxon>
        <taxon>Pezizomycotina</taxon>
        <taxon>Dothideomycetes</taxon>
        <taxon>Dothideomycetidae</taxon>
        <taxon>Mycosphaerellales</taxon>
        <taxon>Teratosphaeriaceae</taxon>
        <taxon>Friedmanniomyces</taxon>
    </lineage>
</organism>
<feature type="compositionally biased region" description="Basic and acidic residues" evidence="1">
    <location>
        <begin position="321"/>
        <end position="331"/>
    </location>
</feature>